<name>A0AAD7VQ41_9ASCO</name>
<keyword evidence="6" id="KW-0663">Pyridoxal phosphate</keyword>
<protein>
    <recommendedName>
        <fullName evidence="8">Aspartate aminotransferase</fullName>
        <ecNumber evidence="8">2.6.1.1</ecNumber>
    </recommendedName>
</protein>
<dbReference type="InterPro" id="IPR004838">
    <property type="entry name" value="NHTrfase_class1_PyrdxlP-BS"/>
</dbReference>
<proteinExistence type="inferred from homology"/>
<dbReference type="Gene3D" id="3.40.640.10">
    <property type="entry name" value="Type I PLP-dependent aspartate aminotransferase-like (Major domain)"/>
    <property type="match status" value="1"/>
</dbReference>
<dbReference type="GO" id="GO:0004069">
    <property type="term" value="F:L-aspartate:2-oxoglutarate aminotransferase activity"/>
    <property type="evidence" value="ECO:0007669"/>
    <property type="project" value="UniProtKB-EC"/>
</dbReference>
<dbReference type="GO" id="GO:0030170">
    <property type="term" value="F:pyridoxal phosphate binding"/>
    <property type="evidence" value="ECO:0007669"/>
    <property type="project" value="InterPro"/>
</dbReference>
<dbReference type="InterPro" id="IPR015424">
    <property type="entry name" value="PyrdxlP-dep_Trfase"/>
</dbReference>
<dbReference type="InterPro" id="IPR004839">
    <property type="entry name" value="Aminotransferase_I/II_large"/>
</dbReference>
<accession>A0AAD7VQ41</accession>
<dbReference type="FunFam" id="3.90.1150.10:FF:000001">
    <property type="entry name" value="Aspartate aminotransferase"/>
    <property type="match status" value="1"/>
</dbReference>
<dbReference type="Proteomes" id="UP001217417">
    <property type="component" value="Unassembled WGS sequence"/>
</dbReference>
<comment type="subunit">
    <text evidence="3 8">Homodimer.</text>
</comment>
<comment type="caution">
    <text evidence="10">The sequence shown here is derived from an EMBL/GenBank/DDBJ whole genome shotgun (WGS) entry which is preliminary data.</text>
</comment>
<comment type="similarity">
    <text evidence="2">Belongs to the class-I pyridoxal-phosphate-dependent aminotransferase family.</text>
</comment>
<evidence type="ECO:0000259" key="9">
    <source>
        <dbReference type="Pfam" id="PF00155"/>
    </source>
</evidence>
<dbReference type="AlphaFoldDB" id="A0AAD7VQ41"/>
<dbReference type="SUPFAM" id="SSF53383">
    <property type="entry name" value="PLP-dependent transferases"/>
    <property type="match status" value="1"/>
</dbReference>
<dbReference type="InterPro" id="IPR015421">
    <property type="entry name" value="PyrdxlP-dep_Trfase_major"/>
</dbReference>
<dbReference type="CDD" id="cd00609">
    <property type="entry name" value="AAT_like"/>
    <property type="match status" value="1"/>
</dbReference>
<comment type="cofactor">
    <cofactor evidence="1">
        <name>pyridoxal 5'-phosphate</name>
        <dbReference type="ChEBI" id="CHEBI:597326"/>
    </cofactor>
</comment>
<dbReference type="Pfam" id="PF00155">
    <property type="entry name" value="Aminotran_1_2"/>
    <property type="match status" value="1"/>
</dbReference>
<dbReference type="InterPro" id="IPR015422">
    <property type="entry name" value="PyrdxlP-dep_Trfase_small"/>
</dbReference>
<keyword evidence="11" id="KW-1185">Reference proteome</keyword>
<evidence type="ECO:0000256" key="4">
    <source>
        <dbReference type="ARBA" id="ARBA00022576"/>
    </source>
</evidence>
<dbReference type="GO" id="GO:0005739">
    <property type="term" value="C:mitochondrion"/>
    <property type="evidence" value="ECO:0007669"/>
    <property type="project" value="TreeGrafter"/>
</dbReference>
<evidence type="ECO:0000256" key="3">
    <source>
        <dbReference type="ARBA" id="ARBA00011738"/>
    </source>
</evidence>
<evidence type="ECO:0000313" key="11">
    <source>
        <dbReference type="Proteomes" id="UP001217417"/>
    </source>
</evidence>
<evidence type="ECO:0000256" key="8">
    <source>
        <dbReference type="RuleBase" id="RU000480"/>
    </source>
</evidence>
<evidence type="ECO:0000256" key="6">
    <source>
        <dbReference type="ARBA" id="ARBA00022898"/>
    </source>
</evidence>
<dbReference type="PANTHER" id="PTHR11879">
    <property type="entry name" value="ASPARTATE AMINOTRANSFERASE"/>
    <property type="match status" value="1"/>
</dbReference>
<dbReference type="PROSITE" id="PS00105">
    <property type="entry name" value="AA_TRANSFER_CLASS_1"/>
    <property type="match status" value="1"/>
</dbReference>
<feature type="domain" description="Aminotransferase class I/classII large" evidence="9">
    <location>
        <begin position="70"/>
        <end position="437"/>
    </location>
</feature>
<dbReference type="InterPro" id="IPR000796">
    <property type="entry name" value="Asp_trans"/>
</dbReference>
<dbReference type="PANTHER" id="PTHR11879:SF22">
    <property type="entry name" value="ASPARTATE AMINOTRANSFERASE, MITOCHONDRIAL"/>
    <property type="match status" value="1"/>
</dbReference>
<dbReference type="RefSeq" id="XP_056040931.1">
    <property type="nucleotide sequence ID" value="XM_056189489.1"/>
</dbReference>
<organism evidence="10 11">
    <name type="scientific">Lipomyces tetrasporus</name>
    <dbReference type="NCBI Taxonomy" id="54092"/>
    <lineage>
        <taxon>Eukaryota</taxon>
        <taxon>Fungi</taxon>
        <taxon>Dikarya</taxon>
        <taxon>Ascomycota</taxon>
        <taxon>Saccharomycotina</taxon>
        <taxon>Lipomycetes</taxon>
        <taxon>Lipomycetales</taxon>
        <taxon>Lipomycetaceae</taxon>
        <taxon>Lipomyces</taxon>
    </lineage>
</organism>
<evidence type="ECO:0000313" key="10">
    <source>
        <dbReference type="EMBL" id="KAJ8097481.1"/>
    </source>
</evidence>
<dbReference type="EMBL" id="JARPMG010000011">
    <property type="protein sequence ID" value="KAJ8097481.1"/>
    <property type="molecule type" value="Genomic_DNA"/>
</dbReference>
<comment type="catalytic activity">
    <reaction evidence="7 8">
        <text>L-aspartate + 2-oxoglutarate = oxaloacetate + L-glutamate</text>
        <dbReference type="Rhea" id="RHEA:21824"/>
        <dbReference type="ChEBI" id="CHEBI:16452"/>
        <dbReference type="ChEBI" id="CHEBI:16810"/>
        <dbReference type="ChEBI" id="CHEBI:29985"/>
        <dbReference type="ChEBI" id="CHEBI:29991"/>
        <dbReference type="EC" id="2.6.1.1"/>
    </reaction>
</comment>
<keyword evidence="5 8" id="KW-0808">Transferase</keyword>
<dbReference type="NCBIfam" id="NF006719">
    <property type="entry name" value="PRK09257.1"/>
    <property type="match status" value="1"/>
</dbReference>
<comment type="miscellaneous">
    <text evidence="8">In eukaryotes there are cytoplasmic, mitochondrial and chloroplastic isozymes.</text>
</comment>
<evidence type="ECO:0000256" key="5">
    <source>
        <dbReference type="ARBA" id="ARBA00022679"/>
    </source>
</evidence>
<reference evidence="10" key="1">
    <citation type="submission" date="2023-03" db="EMBL/GenBank/DDBJ databases">
        <title>Near-Complete genome sequence of Lipomyces tetrasporous NRRL Y-64009, an oleaginous yeast capable of growing on lignocellulosic hydrolysates.</title>
        <authorList>
            <consortium name="Lawrence Berkeley National Laboratory"/>
            <person name="Jagtap S.S."/>
            <person name="Liu J.-J."/>
            <person name="Walukiewicz H.E."/>
            <person name="Pangilinan J."/>
            <person name="Lipzen A."/>
            <person name="Ahrendt S."/>
            <person name="Koriabine M."/>
            <person name="Cobaugh K."/>
            <person name="Salamov A."/>
            <person name="Yoshinaga Y."/>
            <person name="Ng V."/>
            <person name="Daum C."/>
            <person name="Grigoriev I.V."/>
            <person name="Slininger P.J."/>
            <person name="Dien B.S."/>
            <person name="Jin Y.-S."/>
            <person name="Rao C.V."/>
        </authorList>
    </citation>
    <scope>NUCLEOTIDE SEQUENCE</scope>
    <source>
        <strain evidence="10">NRRL Y-64009</strain>
    </source>
</reference>
<dbReference type="GeneID" id="80884655"/>
<keyword evidence="4 8" id="KW-0032">Aminotransferase</keyword>
<evidence type="ECO:0000256" key="1">
    <source>
        <dbReference type="ARBA" id="ARBA00001933"/>
    </source>
</evidence>
<dbReference type="GO" id="GO:0006533">
    <property type="term" value="P:L-aspartate catabolic process"/>
    <property type="evidence" value="ECO:0007669"/>
    <property type="project" value="TreeGrafter"/>
</dbReference>
<gene>
    <name evidence="10" type="ORF">POJ06DRAFT_271125</name>
</gene>
<dbReference type="FunFam" id="3.40.640.10:FF:000026">
    <property type="entry name" value="Aspartate aminotransferase"/>
    <property type="match status" value="1"/>
</dbReference>
<dbReference type="Gene3D" id="3.90.1150.10">
    <property type="entry name" value="Aspartate Aminotransferase, domain 1"/>
    <property type="match status" value="1"/>
</dbReference>
<evidence type="ECO:0000256" key="7">
    <source>
        <dbReference type="ARBA" id="ARBA00049185"/>
    </source>
</evidence>
<evidence type="ECO:0000256" key="2">
    <source>
        <dbReference type="ARBA" id="ARBA00007441"/>
    </source>
</evidence>
<dbReference type="PRINTS" id="PR00799">
    <property type="entry name" value="TRANSAMINASE"/>
</dbReference>
<dbReference type="EC" id="2.6.1.1" evidence="8"/>
<sequence length="442" mass="48962">MASALTRRSVCAAVSCIARTSSARVTLIPLRSGSAISAHRAISAWSKVSLGPPDAILGITEAYKADKFEEKINLGVGAYRDDAGKPFVLPSVKEAELRLLNQILDKEYAGITGVPAFTKLAALLAYSPSSKVIQEDRVVITQSISGTGALRIGGEFLAKWYPYGKTIYLPMPTWANHGAVFRDSGMEVKSYRYYDKSTISLDLDGMLEDIEAAPENSIILLHACAHNPTGVDPTPEQWRKISEIVKKRDHFVFFDMAYQGFASGDADKDAYALRYFVEQGHQLALSQSFAKNMGLYGERVGSFSLVVDSAEEKKRVDSQLKIIVRPMYSNPPIHGARIAAEILGDQELYKRWLVEVKGMADRIIKMRHLLKQHLEELGSTRDWSHITSQIGMFCYTGLTPEQVDTLRTDYSVYMTRDGRVSVAGITSKNVKRLAESIHAVTK</sequence>